<feature type="transmembrane region" description="Helical" evidence="7">
    <location>
        <begin position="64"/>
        <end position="83"/>
    </location>
</feature>
<evidence type="ECO:0000256" key="1">
    <source>
        <dbReference type="ARBA" id="ARBA00004141"/>
    </source>
</evidence>
<evidence type="ECO:0000256" key="2">
    <source>
        <dbReference type="ARBA" id="ARBA00010581"/>
    </source>
</evidence>
<dbReference type="AlphaFoldDB" id="A0A6B8M3W0"/>
<feature type="transmembrane region" description="Helical" evidence="7">
    <location>
        <begin position="95"/>
        <end position="117"/>
    </location>
</feature>
<dbReference type="InterPro" id="IPR013833">
    <property type="entry name" value="Cyt_c_oxidase_su3_a-hlx"/>
</dbReference>
<comment type="subcellular location">
    <subcellularLocation>
        <location evidence="6">Cell membrane</location>
        <topology evidence="6">Multi-pass membrane protein</topology>
    </subcellularLocation>
    <subcellularLocation>
        <location evidence="1">Membrane</location>
        <topology evidence="1">Multi-pass membrane protein</topology>
    </subcellularLocation>
</comment>
<dbReference type="KEGG" id="mpar:F7D14_04370"/>
<evidence type="ECO:0000259" key="8">
    <source>
        <dbReference type="PROSITE" id="PS50253"/>
    </source>
</evidence>
<keyword evidence="4 7" id="KW-1133">Transmembrane helix</keyword>
<dbReference type="Pfam" id="PF00510">
    <property type="entry name" value="COX3"/>
    <property type="match status" value="1"/>
</dbReference>
<feature type="transmembrane region" description="Helical" evidence="7">
    <location>
        <begin position="149"/>
        <end position="173"/>
    </location>
</feature>
<dbReference type="Proteomes" id="UP000422569">
    <property type="component" value="Chromosome"/>
</dbReference>
<dbReference type="PANTHER" id="PTHR11403">
    <property type="entry name" value="CYTOCHROME C OXIDASE SUBUNIT III"/>
    <property type="match status" value="1"/>
</dbReference>
<comment type="similarity">
    <text evidence="2 6">Belongs to the cytochrome c oxidase subunit 3 family.</text>
</comment>
<dbReference type="InterPro" id="IPR024791">
    <property type="entry name" value="Cyt_c/ubiquinol_Oxase_su3"/>
</dbReference>
<keyword evidence="10" id="KW-1185">Reference proteome</keyword>
<dbReference type="PANTHER" id="PTHR11403:SF6">
    <property type="entry name" value="NITRIC OXIDE REDUCTASE SUBUNIT E"/>
    <property type="match status" value="1"/>
</dbReference>
<accession>A0A6B8M3W0</accession>
<dbReference type="GO" id="GO:0004129">
    <property type="term" value="F:cytochrome-c oxidase activity"/>
    <property type="evidence" value="ECO:0007669"/>
    <property type="project" value="InterPro"/>
</dbReference>
<evidence type="ECO:0000256" key="6">
    <source>
        <dbReference type="RuleBase" id="RU003376"/>
    </source>
</evidence>
<dbReference type="InterPro" id="IPR035973">
    <property type="entry name" value="Cyt_c_oxidase_su3-like_sf"/>
</dbReference>
<evidence type="ECO:0000313" key="10">
    <source>
        <dbReference type="Proteomes" id="UP000422569"/>
    </source>
</evidence>
<dbReference type="EMBL" id="CP044331">
    <property type="protein sequence ID" value="QGM96782.1"/>
    <property type="molecule type" value="Genomic_DNA"/>
</dbReference>
<dbReference type="GO" id="GO:0019646">
    <property type="term" value="P:aerobic electron transport chain"/>
    <property type="evidence" value="ECO:0007669"/>
    <property type="project" value="InterPro"/>
</dbReference>
<keyword evidence="5 7" id="KW-0472">Membrane</keyword>
<feature type="transmembrane region" description="Helical" evidence="7">
    <location>
        <begin position="185"/>
        <end position="210"/>
    </location>
</feature>
<evidence type="ECO:0000256" key="5">
    <source>
        <dbReference type="ARBA" id="ARBA00023136"/>
    </source>
</evidence>
<name>A0A6B8M3W0_9HYPH</name>
<evidence type="ECO:0000256" key="3">
    <source>
        <dbReference type="ARBA" id="ARBA00022692"/>
    </source>
</evidence>
<dbReference type="InterPro" id="IPR000298">
    <property type="entry name" value="Cyt_c_oxidase-like_su3"/>
</dbReference>
<evidence type="ECO:0000256" key="4">
    <source>
        <dbReference type="ARBA" id="ARBA00022989"/>
    </source>
</evidence>
<dbReference type="RefSeq" id="WP_016919646.1">
    <property type="nucleotide sequence ID" value="NZ_CP044331.1"/>
</dbReference>
<feature type="domain" description="Heme-copper oxidase subunit III family profile" evidence="8">
    <location>
        <begin position="1"/>
        <end position="212"/>
    </location>
</feature>
<dbReference type="GO" id="GO:0005886">
    <property type="term" value="C:plasma membrane"/>
    <property type="evidence" value="ECO:0007669"/>
    <property type="project" value="UniProtKB-SubCell"/>
</dbReference>
<protein>
    <submittedName>
        <fullName evidence="9">Cytochrome c oxidase subunit 3</fullName>
    </submittedName>
</protein>
<sequence>MSEAIDAHGFQFADAAHQRETAVAGMWAFLATECLFFGPLFLAWVFSRQFNQPGFDFGASQTNLTVGAINTALLITSSFAYGVAHWSMGKGRRRLMFFAFGAAWLLGLAFIALKFGVEWPEDFHRGLFPGAAFSVPEPRRGGAALFFSFYFLSTAVHGAHLLIGLALLAWIIWRVSASPDAARTPVVVVGLYWSFVDMVWLILFPLIYLIGRGA</sequence>
<reference evidence="9 10" key="1">
    <citation type="submission" date="2019-09" db="EMBL/GenBank/DDBJ databases">
        <title>Isolation and complete genome sequencing of Methylocystis species.</title>
        <authorList>
            <person name="Rumah B.L."/>
            <person name="Stead C.E."/>
            <person name="Stevens B.C."/>
            <person name="Minton N.P."/>
            <person name="Grosse-Honebrink A."/>
            <person name="Zhang Y."/>
        </authorList>
    </citation>
    <scope>NUCLEOTIDE SEQUENCE [LARGE SCALE GENOMIC DNA]</scope>
    <source>
        <strain evidence="9 10">BRCS2</strain>
    </source>
</reference>
<evidence type="ECO:0000313" key="9">
    <source>
        <dbReference type="EMBL" id="QGM96782.1"/>
    </source>
</evidence>
<proteinExistence type="inferred from homology"/>
<keyword evidence="3 6" id="KW-0812">Transmembrane</keyword>
<dbReference type="PROSITE" id="PS50253">
    <property type="entry name" value="COX3"/>
    <property type="match status" value="1"/>
</dbReference>
<dbReference type="Gene3D" id="1.20.120.80">
    <property type="entry name" value="Cytochrome c oxidase, subunit III, four-helix bundle"/>
    <property type="match status" value="1"/>
</dbReference>
<organism evidence="9 10">
    <name type="scientific">Methylocystis parvus</name>
    <dbReference type="NCBI Taxonomy" id="134"/>
    <lineage>
        <taxon>Bacteria</taxon>
        <taxon>Pseudomonadati</taxon>
        <taxon>Pseudomonadota</taxon>
        <taxon>Alphaproteobacteria</taxon>
        <taxon>Hyphomicrobiales</taxon>
        <taxon>Methylocystaceae</taxon>
        <taxon>Methylocystis</taxon>
    </lineage>
</organism>
<feature type="transmembrane region" description="Helical" evidence="7">
    <location>
        <begin position="21"/>
        <end position="44"/>
    </location>
</feature>
<dbReference type="SUPFAM" id="SSF81452">
    <property type="entry name" value="Cytochrome c oxidase subunit III-like"/>
    <property type="match status" value="1"/>
</dbReference>
<gene>
    <name evidence="9" type="ORF">F7D14_04370</name>
</gene>
<evidence type="ECO:0000256" key="7">
    <source>
        <dbReference type="SAM" id="Phobius"/>
    </source>
</evidence>